<accession>U3BIV9</accession>
<organism evidence="1 2">
    <name type="scientific">Vibrio proteolyticus NBRC 13287</name>
    <dbReference type="NCBI Taxonomy" id="1219065"/>
    <lineage>
        <taxon>Bacteria</taxon>
        <taxon>Pseudomonadati</taxon>
        <taxon>Pseudomonadota</taxon>
        <taxon>Gammaproteobacteria</taxon>
        <taxon>Vibrionales</taxon>
        <taxon>Vibrionaceae</taxon>
        <taxon>Vibrio</taxon>
    </lineage>
</organism>
<dbReference type="Proteomes" id="UP000016570">
    <property type="component" value="Unassembled WGS sequence"/>
</dbReference>
<proteinExistence type="predicted"/>
<name>U3BIV9_VIBPR</name>
<evidence type="ECO:0000313" key="2">
    <source>
        <dbReference type="Proteomes" id="UP000016570"/>
    </source>
</evidence>
<evidence type="ECO:0000313" key="1">
    <source>
        <dbReference type="EMBL" id="GAD69569.1"/>
    </source>
</evidence>
<protein>
    <submittedName>
        <fullName evidence="1">Uncharacterized protein</fullName>
    </submittedName>
</protein>
<gene>
    <name evidence="1" type="ORF">VPR01S_40_00020</name>
</gene>
<sequence length="41" mass="4463">MKAKMMVGILALSMISNGILSKELTKLVANDLTILSRQTDN</sequence>
<dbReference type="AlphaFoldDB" id="U3BIV9"/>
<comment type="caution">
    <text evidence="1">The sequence shown here is derived from an EMBL/GenBank/DDBJ whole genome shotgun (WGS) entry which is preliminary data.</text>
</comment>
<keyword evidence="2" id="KW-1185">Reference proteome</keyword>
<reference evidence="1 2" key="1">
    <citation type="submission" date="2013-09" db="EMBL/GenBank/DDBJ databases">
        <title>Whole genome shotgun sequence of Vibrio proteolyticus NBRC 13287.</title>
        <authorList>
            <person name="Isaki S."/>
            <person name="Hosoyama A."/>
            <person name="Numata M."/>
            <person name="Hashimoto M."/>
            <person name="Hosoyama Y."/>
            <person name="Tsuchikane K."/>
            <person name="Noguchi M."/>
            <person name="Hirakata S."/>
            <person name="Ichikawa N."/>
            <person name="Ohji S."/>
            <person name="Yamazoe A."/>
            <person name="Fujita N."/>
        </authorList>
    </citation>
    <scope>NUCLEOTIDE SEQUENCE [LARGE SCALE GENOMIC DNA]</scope>
    <source>
        <strain evidence="1 2">NBRC 13287</strain>
    </source>
</reference>
<dbReference type="EMBL" id="BATJ01000040">
    <property type="protein sequence ID" value="GAD69569.1"/>
    <property type="molecule type" value="Genomic_DNA"/>
</dbReference>